<evidence type="ECO:0000256" key="7">
    <source>
        <dbReference type="ARBA" id="ARBA00022989"/>
    </source>
</evidence>
<evidence type="ECO:0000256" key="5">
    <source>
        <dbReference type="ARBA" id="ARBA00022737"/>
    </source>
</evidence>
<dbReference type="AlphaFoldDB" id="W6XLH3"/>
<dbReference type="InterPro" id="IPR049563">
    <property type="entry name" value="TXTP-like"/>
</dbReference>
<evidence type="ECO:0000256" key="3">
    <source>
        <dbReference type="ARBA" id="ARBA00022448"/>
    </source>
</evidence>
<comment type="subcellular location">
    <subcellularLocation>
        <location evidence="1">Mitochondrion membrane</location>
        <topology evidence="1">Multi-pass membrane protein</topology>
    </subcellularLocation>
</comment>
<keyword evidence="5" id="KW-0677">Repeat</keyword>
<protein>
    <recommendedName>
        <fullName evidence="14">Mitochondrial carrier</fullName>
    </recommendedName>
</protein>
<evidence type="ECO:0000256" key="2">
    <source>
        <dbReference type="ARBA" id="ARBA00006375"/>
    </source>
</evidence>
<dbReference type="EMBL" id="KI964843">
    <property type="protein sequence ID" value="EUC28097.1"/>
    <property type="molecule type" value="Genomic_DNA"/>
</dbReference>
<organism evidence="12 13">
    <name type="scientific">Cochliobolus carbonum (strain 26-R-13)</name>
    <name type="common">Maize leaf spot fungus</name>
    <name type="synonym">Bipolaris zeicola</name>
    <dbReference type="NCBI Taxonomy" id="930089"/>
    <lineage>
        <taxon>Eukaryota</taxon>
        <taxon>Fungi</taxon>
        <taxon>Dikarya</taxon>
        <taxon>Ascomycota</taxon>
        <taxon>Pezizomycotina</taxon>
        <taxon>Dothideomycetes</taxon>
        <taxon>Pleosporomycetidae</taxon>
        <taxon>Pleosporales</taxon>
        <taxon>Pleosporineae</taxon>
        <taxon>Pleosporaceae</taxon>
        <taxon>Bipolaris</taxon>
    </lineage>
</organism>
<dbReference type="GeneID" id="19146773"/>
<dbReference type="KEGG" id="bze:COCCADRAFT_30575"/>
<keyword evidence="13" id="KW-1185">Reference proteome</keyword>
<name>W6XLH3_COCC2</name>
<keyword evidence="7" id="KW-1133">Transmembrane helix</keyword>
<evidence type="ECO:0000256" key="9">
    <source>
        <dbReference type="ARBA" id="ARBA00023136"/>
    </source>
</evidence>
<comment type="similarity">
    <text evidence="2 11">Belongs to the mitochondrial carrier (TC 2.A.29) family.</text>
</comment>
<keyword evidence="9 10" id="KW-0472">Membrane</keyword>
<dbReference type="Proteomes" id="UP000053841">
    <property type="component" value="Unassembled WGS sequence"/>
</dbReference>
<dbReference type="GO" id="GO:0031966">
    <property type="term" value="C:mitochondrial membrane"/>
    <property type="evidence" value="ECO:0007669"/>
    <property type="project" value="UniProtKB-SubCell"/>
</dbReference>
<accession>W6XLH3</accession>
<feature type="repeat" description="Solcar" evidence="10">
    <location>
        <begin position="111"/>
        <end position="201"/>
    </location>
</feature>
<feature type="repeat" description="Solcar" evidence="10">
    <location>
        <begin position="211"/>
        <end position="295"/>
    </location>
</feature>
<dbReference type="InterPro" id="IPR018108">
    <property type="entry name" value="MCP_transmembrane"/>
</dbReference>
<evidence type="ECO:0000313" key="13">
    <source>
        <dbReference type="Proteomes" id="UP000053841"/>
    </source>
</evidence>
<keyword evidence="4 10" id="KW-0812">Transmembrane</keyword>
<dbReference type="GO" id="GO:0006843">
    <property type="term" value="P:mitochondrial citrate transmembrane transport"/>
    <property type="evidence" value="ECO:0007669"/>
    <property type="project" value="TreeGrafter"/>
</dbReference>
<sequence>MNNAPHSVVISIIAGGLAGASETFVTYPAEFVKTRRQLDPSSSSRKSASSFTILRSTFQDSGIRGVYTGCQTLAISNALKSGVRFFSFETVKRNLTPYFSSPTMSDASAVRNPWLNLTSGLCAGATESILVVTPGEALKTRVIHDAASGGHLGRLSMPQLVAHTVRQDGVLSLWRGLTPVLCKQGTNSAVRFTTFGALKDKLEEALPEKMGGATTTIIAGAGSGIMTVYASMPFDNIKTRMQSIGSHRGSMISVATNMLIKEGLFVFWKATTPRLVRLTLSSSITFMVYDYTLNLFDILSSKQNRIDAI</sequence>
<evidence type="ECO:0000256" key="8">
    <source>
        <dbReference type="ARBA" id="ARBA00023128"/>
    </source>
</evidence>
<dbReference type="PROSITE" id="PS50920">
    <property type="entry name" value="SOLCAR"/>
    <property type="match status" value="3"/>
</dbReference>
<evidence type="ECO:0008006" key="14">
    <source>
        <dbReference type="Google" id="ProtNLM"/>
    </source>
</evidence>
<dbReference type="GO" id="GO:0071913">
    <property type="term" value="F:citrate secondary active transmembrane transporter activity"/>
    <property type="evidence" value="ECO:0007669"/>
    <property type="project" value="TreeGrafter"/>
</dbReference>
<dbReference type="eggNOG" id="KOG0756">
    <property type="taxonomic scope" value="Eukaryota"/>
</dbReference>
<dbReference type="Pfam" id="PF00153">
    <property type="entry name" value="Mito_carr"/>
    <property type="match status" value="3"/>
</dbReference>
<dbReference type="OrthoDB" id="44467at2759"/>
<proteinExistence type="inferred from homology"/>
<keyword evidence="3 11" id="KW-0813">Transport</keyword>
<dbReference type="InterPro" id="IPR023395">
    <property type="entry name" value="MCP_dom_sf"/>
</dbReference>
<keyword evidence="6" id="KW-0999">Mitochondrion inner membrane</keyword>
<evidence type="ECO:0000256" key="4">
    <source>
        <dbReference type="ARBA" id="ARBA00022692"/>
    </source>
</evidence>
<feature type="repeat" description="Solcar" evidence="10">
    <location>
        <begin position="6"/>
        <end position="94"/>
    </location>
</feature>
<dbReference type="PANTHER" id="PTHR45788">
    <property type="entry name" value="SUCCINATE/FUMARATE MITOCHONDRIAL TRANSPORTER-RELATED"/>
    <property type="match status" value="1"/>
</dbReference>
<dbReference type="HOGENOM" id="CLU_015166_5_1_1"/>
<evidence type="ECO:0000256" key="11">
    <source>
        <dbReference type="RuleBase" id="RU000488"/>
    </source>
</evidence>
<dbReference type="RefSeq" id="XP_007717599.1">
    <property type="nucleotide sequence ID" value="XM_007719409.1"/>
</dbReference>
<gene>
    <name evidence="12" type="ORF">COCCADRAFT_30575</name>
</gene>
<reference evidence="12 13" key="1">
    <citation type="journal article" date="2013" name="PLoS Genet.">
        <title>Comparative genome structure, secondary metabolite, and effector coding capacity across Cochliobolus pathogens.</title>
        <authorList>
            <person name="Condon B.J."/>
            <person name="Leng Y."/>
            <person name="Wu D."/>
            <person name="Bushley K.E."/>
            <person name="Ohm R.A."/>
            <person name="Otillar R."/>
            <person name="Martin J."/>
            <person name="Schackwitz W."/>
            <person name="Grimwood J."/>
            <person name="MohdZainudin N."/>
            <person name="Xue C."/>
            <person name="Wang R."/>
            <person name="Manning V.A."/>
            <person name="Dhillon B."/>
            <person name="Tu Z.J."/>
            <person name="Steffenson B.J."/>
            <person name="Salamov A."/>
            <person name="Sun H."/>
            <person name="Lowry S."/>
            <person name="LaButti K."/>
            <person name="Han J."/>
            <person name="Copeland A."/>
            <person name="Lindquist E."/>
            <person name="Barry K."/>
            <person name="Schmutz J."/>
            <person name="Baker S.E."/>
            <person name="Ciuffetti L.M."/>
            <person name="Grigoriev I.V."/>
            <person name="Zhong S."/>
            <person name="Turgeon B.G."/>
        </authorList>
    </citation>
    <scope>NUCLEOTIDE SEQUENCE [LARGE SCALE GENOMIC DNA]</scope>
    <source>
        <strain evidence="12 13">26-R-13</strain>
    </source>
</reference>
<dbReference type="Gene3D" id="1.50.40.10">
    <property type="entry name" value="Mitochondrial carrier domain"/>
    <property type="match status" value="2"/>
</dbReference>
<evidence type="ECO:0000313" key="12">
    <source>
        <dbReference type="EMBL" id="EUC28097.1"/>
    </source>
</evidence>
<dbReference type="PANTHER" id="PTHR45788:SF4">
    <property type="entry name" value="TRICARBOXYLATE TRANSPORT PROTEIN, MITOCHONDRIAL"/>
    <property type="match status" value="1"/>
</dbReference>
<evidence type="ECO:0000256" key="10">
    <source>
        <dbReference type="PROSITE-ProRule" id="PRU00282"/>
    </source>
</evidence>
<evidence type="ECO:0000256" key="1">
    <source>
        <dbReference type="ARBA" id="ARBA00004225"/>
    </source>
</evidence>
<evidence type="ECO:0000256" key="6">
    <source>
        <dbReference type="ARBA" id="ARBA00022792"/>
    </source>
</evidence>
<keyword evidence="8" id="KW-0496">Mitochondrion</keyword>
<dbReference type="SUPFAM" id="SSF103506">
    <property type="entry name" value="Mitochondrial carrier"/>
    <property type="match status" value="1"/>
</dbReference>